<name>A0A9Y2KV98_9RHOB</name>
<dbReference type="KEGG" id="ppso:QPJ95_14255"/>
<dbReference type="PANTHER" id="PTHR30537">
    <property type="entry name" value="HTH-TYPE TRANSCRIPTIONAL REGULATOR"/>
    <property type="match status" value="1"/>
</dbReference>
<evidence type="ECO:0000256" key="1">
    <source>
        <dbReference type="ARBA" id="ARBA00009437"/>
    </source>
</evidence>
<evidence type="ECO:0000313" key="6">
    <source>
        <dbReference type="EMBL" id="WIY23801.1"/>
    </source>
</evidence>
<proteinExistence type="inferred from homology"/>
<evidence type="ECO:0000259" key="5">
    <source>
        <dbReference type="PROSITE" id="PS50931"/>
    </source>
</evidence>
<dbReference type="PROSITE" id="PS50931">
    <property type="entry name" value="HTH_LYSR"/>
    <property type="match status" value="1"/>
</dbReference>
<dbReference type="Pfam" id="PF03466">
    <property type="entry name" value="LysR_substrate"/>
    <property type="match status" value="1"/>
</dbReference>
<dbReference type="SUPFAM" id="SSF46785">
    <property type="entry name" value="Winged helix' DNA-binding domain"/>
    <property type="match status" value="1"/>
</dbReference>
<evidence type="ECO:0000256" key="4">
    <source>
        <dbReference type="ARBA" id="ARBA00023163"/>
    </source>
</evidence>
<sequence length="327" mass="35661">MRLSVVRVIAHLPVLTITLSVWLMLSLTDLRFFQAVAAAPSLAAAARVLNVTPPAVTQRLAQIEQKLQLKLADRGPAGLRLTAEGGLLAERSAAILTDLDGLAEELAERRGAVAGPLRIVAPFGFGRLKIAPILAAFALEHPELAPSLTLTEDPRGAMRTNLWDVLIHVGRLPDLDLVQKKLAPNRRLLCAAPCYASRHGLPKTPNDLPIHRIGVVREDQADVTLWSLTRSSGDTELIRIHPSFESNDGEVIRGWALGGLGIIERSEWSVADDLREGRLLSVLPDWRLPDADVVALMNPRSVRAARIEAFVSHLKTQLSEAAWSLDQ</sequence>
<dbReference type="InterPro" id="IPR058163">
    <property type="entry name" value="LysR-type_TF_proteobact-type"/>
</dbReference>
<reference evidence="6 7" key="1">
    <citation type="submission" date="2023-06" db="EMBL/GenBank/DDBJ databases">
        <title>Parasedimentitalea psychrophila sp. nov., a psychrophilic bacterium isolated from deep-sea sediment.</title>
        <authorList>
            <person name="Li A."/>
        </authorList>
    </citation>
    <scope>NUCLEOTIDE SEQUENCE [LARGE SCALE GENOMIC DNA]</scope>
    <source>
        <strain evidence="6 7">QS115</strain>
    </source>
</reference>
<dbReference type="GO" id="GO:0043565">
    <property type="term" value="F:sequence-specific DNA binding"/>
    <property type="evidence" value="ECO:0007669"/>
    <property type="project" value="TreeGrafter"/>
</dbReference>
<dbReference type="Gene3D" id="3.40.190.290">
    <property type="match status" value="1"/>
</dbReference>
<protein>
    <submittedName>
        <fullName evidence="6">LysR substrate-binding domain-containing protein</fullName>
    </submittedName>
</protein>
<keyword evidence="2" id="KW-0805">Transcription regulation</keyword>
<comment type="similarity">
    <text evidence="1">Belongs to the LysR transcriptional regulatory family.</text>
</comment>
<organism evidence="6 7">
    <name type="scientific">Parasedimentitalea psychrophila</name>
    <dbReference type="NCBI Taxonomy" id="2997337"/>
    <lineage>
        <taxon>Bacteria</taxon>
        <taxon>Pseudomonadati</taxon>
        <taxon>Pseudomonadota</taxon>
        <taxon>Alphaproteobacteria</taxon>
        <taxon>Rhodobacterales</taxon>
        <taxon>Paracoccaceae</taxon>
        <taxon>Parasedimentitalea</taxon>
    </lineage>
</organism>
<evidence type="ECO:0000313" key="7">
    <source>
        <dbReference type="Proteomes" id="UP001238334"/>
    </source>
</evidence>
<dbReference type="InterPro" id="IPR000847">
    <property type="entry name" value="LysR_HTH_N"/>
</dbReference>
<dbReference type="GO" id="GO:0003700">
    <property type="term" value="F:DNA-binding transcription factor activity"/>
    <property type="evidence" value="ECO:0007669"/>
    <property type="project" value="InterPro"/>
</dbReference>
<accession>A0A9Y2KV98</accession>
<dbReference type="Pfam" id="PF00126">
    <property type="entry name" value="HTH_1"/>
    <property type="match status" value="1"/>
</dbReference>
<gene>
    <name evidence="6" type="ORF">QPJ95_14255</name>
</gene>
<dbReference type="AlphaFoldDB" id="A0A9Y2KV98"/>
<dbReference type="InterPro" id="IPR005119">
    <property type="entry name" value="LysR_subst-bd"/>
</dbReference>
<evidence type="ECO:0000256" key="2">
    <source>
        <dbReference type="ARBA" id="ARBA00023015"/>
    </source>
</evidence>
<keyword evidence="3" id="KW-0238">DNA-binding</keyword>
<dbReference type="PANTHER" id="PTHR30537:SF5">
    <property type="entry name" value="HTH-TYPE TRANSCRIPTIONAL ACTIVATOR TTDR-RELATED"/>
    <property type="match status" value="1"/>
</dbReference>
<dbReference type="Gene3D" id="1.10.10.10">
    <property type="entry name" value="Winged helix-like DNA-binding domain superfamily/Winged helix DNA-binding domain"/>
    <property type="match status" value="1"/>
</dbReference>
<dbReference type="InterPro" id="IPR036388">
    <property type="entry name" value="WH-like_DNA-bd_sf"/>
</dbReference>
<dbReference type="RefSeq" id="WP_270919767.1">
    <property type="nucleotide sequence ID" value="NZ_CP127247.1"/>
</dbReference>
<dbReference type="Proteomes" id="UP001238334">
    <property type="component" value="Chromosome"/>
</dbReference>
<dbReference type="InterPro" id="IPR036390">
    <property type="entry name" value="WH_DNA-bd_sf"/>
</dbReference>
<evidence type="ECO:0000256" key="3">
    <source>
        <dbReference type="ARBA" id="ARBA00023125"/>
    </source>
</evidence>
<dbReference type="SUPFAM" id="SSF53850">
    <property type="entry name" value="Periplasmic binding protein-like II"/>
    <property type="match status" value="1"/>
</dbReference>
<keyword evidence="7" id="KW-1185">Reference proteome</keyword>
<dbReference type="GO" id="GO:0006351">
    <property type="term" value="P:DNA-templated transcription"/>
    <property type="evidence" value="ECO:0007669"/>
    <property type="project" value="TreeGrafter"/>
</dbReference>
<dbReference type="EMBL" id="CP127247">
    <property type="protein sequence ID" value="WIY23801.1"/>
    <property type="molecule type" value="Genomic_DNA"/>
</dbReference>
<keyword evidence="4" id="KW-0804">Transcription</keyword>
<feature type="domain" description="HTH lysR-type" evidence="5">
    <location>
        <begin position="25"/>
        <end position="82"/>
    </location>
</feature>